<organism evidence="2 3">
    <name type="scientific">Symbiodinium microadriaticum</name>
    <name type="common">Dinoflagellate</name>
    <name type="synonym">Zooxanthella microadriatica</name>
    <dbReference type="NCBI Taxonomy" id="2951"/>
    <lineage>
        <taxon>Eukaryota</taxon>
        <taxon>Sar</taxon>
        <taxon>Alveolata</taxon>
        <taxon>Dinophyceae</taxon>
        <taxon>Suessiales</taxon>
        <taxon>Symbiodiniaceae</taxon>
        <taxon>Symbiodinium</taxon>
    </lineage>
</organism>
<dbReference type="OrthoDB" id="6507044at2759"/>
<evidence type="ECO:0000313" key="2">
    <source>
        <dbReference type="EMBL" id="OLQ02743.1"/>
    </source>
</evidence>
<name>A0A1Q9E5R4_SYMMI</name>
<dbReference type="EMBL" id="LSRX01000255">
    <property type="protein sequence ID" value="OLQ02743.1"/>
    <property type="molecule type" value="Genomic_DNA"/>
</dbReference>
<dbReference type="PANTHER" id="PTHR34723">
    <property type="entry name" value="PROTEIN CBG17025"/>
    <property type="match status" value="1"/>
</dbReference>
<feature type="transmembrane region" description="Helical" evidence="1">
    <location>
        <begin position="144"/>
        <end position="163"/>
    </location>
</feature>
<protein>
    <submittedName>
        <fullName evidence="2">Putative polyketide synthase 3</fullName>
    </submittedName>
</protein>
<proteinExistence type="predicted"/>
<comment type="caution">
    <text evidence="2">The sequence shown here is derived from an EMBL/GenBank/DDBJ whole genome shotgun (WGS) entry which is preliminary data.</text>
</comment>
<keyword evidence="1" id="KW-0472">Membrane</keyword>
<reference evidence="2 3" key="1">
    <citation type="submission" date="2016-02" db="EMBL/GenBank/DDBJ databases">
        <title>Genome analysis of coral dinoflagellate symbionts highlights evolutionary adaptations to a symbiotic lifestyle.</title>
        <authorList>
            <person name="Aranda M."/>
            <person name="Li Y."/>
            <person name="Liew Y.J."/>
            <person name="Baumgarten S."/>
            <person name="Simakov O."/>
            <person name="Wilson M."/>
            <person name="Piel J."/>
            <person name="Ashoor H."/>
            <person name="Bougouffa S."/>
            <person name="Bajic V.B."/>
            <person name="Ryu T."/>
            <person name="Ravasi T."/>
            <person name="Bayer T."/>
            <person name="Micklem G."/>
            <person name="Kim H."/>
            <person name="Bhak J."/>
            <person name="Lajeunesse T.C."/>
            <person name="Voolstra C.R."/>
        </authorList>
    </citation>
    <scope>NUCLEOTIDE SEQUENCE [LARGE SCALE GENOMIC DNA]</scope>
    <source>
        <strain evidence="2 3">CCMP2467</strain>
    </source>
</reference>
<sequence>MVGAYIYAYLPTYLPACLPACLPAYLPAYLPTCLPAYLPTCLPTYLPTCLPAYLPAYLPTCLPTCLPAYLPTCLPAYLPTCLPAYLPTCLPAYLPTCLPAYLPTCLPAYLPTCLPAYLPTCLPAYLPTCLPAYLSTIAEAMESWLLSFSLGCLVGAGMAWYFAGRRLWVRAGKLSGRKAKQRQYLPRGSADARLARQGHGAELLREVRCEDALPWLRSTRLPPRFGVLTGVPDIHELDSKLSIEGYIEWFQTVVRLVLQAIPEDGRAIFMQTDVKVTRDGQHGRNASGGSYWQWLDKAYLALQAASQVPRARLLWHRVIFSGKLQAGGRSGFSAGYTHYLCFTTSDTDEALDRGAFPDVIRKGLSTWTSGSGAHAVQLACSYLKAQGIQTVVDPFCGEGSVVAIANAVGLSSLGLEKSAKRARQAETLDGTALLQADREECGE</sequence>
<keyword evidence="1" id="KW-0812">Transmembrane</keyword>
<keyword evidence="3" id="KW-1185">Reference proteome</keyword>
<dbReference type="Proteomes" id="UP000186817">
    <property type="component" value="Unassembled WGS sequence"/>
</dbReference>
<accession>A0A1Q9E5R4</accession>
<evidence type="ECO:0000313" key="3">
    <source>
        <dbReference type="Proteomes" id="UP000186817"/>
    </source>
</evidence>
<evidence type="ECO:0000256" key="1">
    <source>
        <dbReference type="SAM" id="Phobius"/>
    </source>
</evidence>
<dbReference type="PANTHER" id="PTHR34723:SF7">
    <property type="match status" value="1"/>
</dbReference>
<dbReference type="AlphaFoldDB" id="A0A1Q9E5R4"/>
<keyword evidence="1" id="KW-1133">Transmembrane helix</keyword>
<gene>
    <name evidence="2" type="primary">pks3</name>
    <name evidence="2" type="ORF">AK812_SmicGene14374</name>
</gene>